<organism evidence="2 3">
    <name type="scientific">Austropuccinia psidii MF-1</name>
    <dbReference type="NCBI Taxonomy" id="1389203"/>
    <lineage>
        <taxon>Eukaryota</taxon>
        <taxon>Fungi</taxon>
        <taxon>Dikarya</taxon>
        <taxon>Basidiomycota</taxon>
        <taxon>Pucciniomycotina</taxon>
        <taxon>Pucciniomycetes</taxon>
        <taxon>Pucciniales</taxon>
        <taxon>Sphaerophragmiaceae</taxon>
        <taxon>Austropuccinia</taxon>
    </lineage>
</organism>
<reference evidence="2" key="1">
    <citation type="submission" date="2021-03" db="EMBL/GenBank/DDBJ databases">
        <title>Draft genome sequence of rust myrtle Austropuccinia psidii MF-1, a brazilian biotype.</title>
        <authorList>
            <person name="Quecine M.C."/>
            <person name="Pachon D.M.R."/>
            <person name="Bonatelli M.L."/>
            <person name="Correr F.H."/>
            <person name="Franceschini L.M."/>
            <person name="Leite T.F."/>
            <person name="Margarido G.R.A."/>
            <person name="Almeida C.A."/>
            <person name="Ferrarezi J.A."/>
            <person name="Labate C.A."/>
        </authorList>
    </citation>
    <scope>NUCLEOTIDE SEQUENCE</scope>
    <source>
        <strain evidence="2">MF-1</strain>
    </source>
</reference>
<dbReference type="Proteomes" id="UP000765509">
    <property type="component" value="Unassembled WGS sequence"/>
</dbReference>
<feature type="compositionally biased region" description="Basic and acidic residues" evidence="1">
    <location>
        <begin position="37"/>
        <end position="60"/>
    </location>
</feature>
<feature type="region of interest" description="Disordered" evidence="1">
    <location>
        <begin position="1"/>
        <end position="72"/>
    </location>
</feature>
<dbReference type="EMBL" id="AVOT02001757">
    <property type="protein sequence ID" value="MBW0468049.1"/>
    <property type="molecule type" value="Genomic_DNA"/>
</dbReference>
<gene>
    <name evidence="2" type="ORF">O181_007764</name>
</gene>
<evidence type="ECO:0000256" key="1">
    <source>
        <dbReference type="SAM" id="MobiDB-lite"/>
    </source>
</evidence>
<dbReference type="AlphaFoldDB" id="A0A9Q3BML9"/>
<evidence type="ECO:0000313" key="2">
    <source>
        <dbReference type="EMBL" id="MBW0468049.1"/>
    </source>
</evidence>
<sequence length="114" mass="12412">MEGEGPSSRGGVKSRRSRSFSGLLGGYHSIFQGPRGRLGESEDKEGEESVDKEGSEETEVKAALAGAPEASEGSNIALYNQPLVYQVEPKFLKMMEKMTQFMGQLSPRIQNSIN</sequence>
<accession>A0A9Q3BML9</accession>
<proteinExistence type="predicted"/>
<keyword evidence="3" id="KW-1185">Reference proteome</keyword>
<protein>
    <submittedName>
        <fullName evidence="2">Uncharacterized protein</fullName>
    </submittedName>
</protein>
<evidence type="ECO:0000313" key="3">
    <source>
        <dbReference type="Proteomes" id="UP000765509"/>
    </source>
</evidence>
<comment type="caution">
    <text evidence="2">The sequence shown here is derived from an EMBL/GenBank/DDBJ whole genome shotgun (WGS) entry which is preliminary data.</text>
</comment>
<feature type="compositionally biased region" description="Low complexity" evidence="1">
    <location>
        <begin position="1"/>
        <end position="11"/>
    </location>
</feature>
<name>A0A9Q3BML9_9BASI</name>